<accession>A0A817PYF2</accession>
<evidence type="ECO:0000313" key="8">
    <source>
        <dbReference type="EMBL" id="CAF4335149.1"/>
    </source>
</evidence>
<reference evidence="6" key="1">
    <citation type="submission" date="2021-02" db="EMBL/GenBank/DDBJ databases">
        <authorList>
            <person name="Nowell W R."/>
        </authorList>
    </citation>
    <scope>NUCLEOTIDE SEQUENCE</scope>
</reference>
<keyword evidence="11" id="KW-1185">Reference proteome</keyword>
<dbReference type="Proteomes" id="UP000663873">
    <property type="component" value="Unassembled WGS sequence"/>
</dbReference>
<evidence type="ECO:0000313" key="11">
    <source>
        <dbReference type="Proteomes" id="UP000663873"/>
    </source>
</evidence>
<dbReference type="SMART" id="SM00735">
    <property type="entry name" value="ZM"/>
    <property type="match status" value="1"/>
</dbReference>
<dbReference type="InterPro" id="IPR036034">
    <property type="entry name" value="PDZ_sf"/>
</dbReference>
<dbReference type="PROSITE" id="PS50106">
    <property type="entry name" value="PDZ"/>
    <property type="match status" value="1"/>
</dbReference>
<evidence type="ECO:0000256" key="3">
    <source>
        <dbReference type="ARBA" id="ARBA00023038"/>
    </source>
</evidence>
<dbReference type="EMBL" id="CAJOBP010002684">
    <property type="protein sequence ID" value="CAF4368627.1"/>
    <property type="molecule type" value="Genomic_DNA"/>
</dbReference>
<proteinExistence type="predicted"/>
<feature type="domain" description="PDZ" evidence="5">
    <location>
        <begin position="8"/>
        <end position="90"/>
    </location>
</feature>
<feature type="compositionally biased region" description="Low complexity" evidence="4">
    <location>
        <begin position="111"/>
        <end position="133"/>
    </location>
</feature>
<dbReference type="GO" id="GO:0030018">
    <property type="term" value="C:Z disc"/>
    <property type="evidence" value="ECO:0007669"/>
    <property type="project" value="TreeGrafter"/>
</dbReference>
<evidence type="ECO:0000259" key="5">
    <source>
        <dbReference type="PROSITE" id="PS50106"/>
    </source>
</evidence>
<dbReference type="OrthoDB" id="44841at2759"/>
<feature type="region of interest" description="Disordered" evidence="4">
    <location>
        <begin position="156"/>
        <end position="176"/>
    </location>
</feature>
<dbReference type="CDD" id="cd23068">
    <property type="entry name" value="PDZ_ZASP52-like"/>
    <property type="match status" value="1"/>
</dbReference>
<dbReference type="AlphaFoldDB" id="A0A817PYF2"/>
<evidence type="ECO:0000256" key="2">
    <source>
        <dbReference type="ARBA" id="ARBA00022490"/>
    </source>
</evidence>
<dbReference type="PANTHER" id="PTHR24214:SF38">
    <property type="entry name" value="PDZ AND LIM DOMAIN PROTEIN ZASP-RELATED"/>
    <property type="match status" value="1"/>
</dbReference>
<gene>
    <name evidence="8" type="ORF">HFQ381_LOCUS15723</name>
    <name evidence="6" type="ORF">LUA448_LOCUS1061</name>
    <name evidence="7" type="ORF">TIS948_LOCUS24747</name>
    <name evidence="9" type="ORF">UJA718_LOCUS16936</name>
</gene>
<dbReference type="GO" id="GO:0030036">
    <property type="term" value="P:actin cytoskeleton organization"/>
    <property type="evidence" value="ECO:0007669"/>
    <property type="project" value="TreeGrafter"/>
</dbReference>
<sequence>MATTQTIKVTLQRDSLHTAWGFRLQGGADFRTPFIVNKLIAGSPADGNLQRGDIILEINQKPISYMIHADALELIQKAGGQIAFLIERGSHLHPQAPVVQNQRSMSAVPWSNANSNSNTNTNTNLNTSWSSPTHQLSPMSFFRNRPLERIPEPKPLLSQTGSPMMPGPVPSVSTKTRGYVPQPSFHTDRFNSQENSSYSPVRFVYPGPTYNNRSRAISTTETYQNSYDKPSWKEPFTNDSDRYIPSYQKNVQINPHVQKQFYSPPPTQTPPANLIHRQFNSPISLYSNANVQEVMNHHITRINPLNQGEYITDF</sequence>
<comment type="subcellular location">
    <subcellularLocation>
        <location evidence="1">Cytoplasm</location>
    </subcellularLocation>
</comment>
<evidence type="ECO:0000256" key="4">
    <source>
        <dbReference type="SAM" id="MobiDB-lite"/>
    </source>
</evidence>
<dbReference type="GO" id="GO:0001725">
    <property type="term" value="C:stress fiber"/>
    <property type="evidence" value="ECO:0007669"/>
    <property type="project" value="TreeGrafter"/>
</dbReference>
<dbReference type="Pfam" id="PF00595">
    <property type="entry name" value="PDZ"/>
    <property type="match status" value="1"/>
</dbReference>
<keyword evidence="3" id="KW-0479">Metal-binding</keyword>
<keyword evidence="2" id="KW-0963">Cytoplasm</keyword>
<dbReference type="EMBL" id="CAJOBO010001080">
    <property type="protein sequence ID" value="CAF4335149.1"/>
    <property type="molecule type" value="Genomic_DNA"/>
</dbReference>
<dbReference type="GO" id="GO:0051371">
    <property type="term" value="F:muscle alpha-actinin binding"/>
    <property type="evidence" value="ECO:0007669"/>
    <property type="project" value="TreeGrafter"/>
</dbReference>
<keyword evidence="3" id="KW-0862">Zinc</keyword>
<dbReference type="GO" id="GO:0003779">
    <property type="term" value="F:actin binding"/>
    <property type="evidence" value="ECO:0007669"/>
    <property type="project" value="TreeGrafter"/>
</dbReference>
<dbReference type="SUPFAM" id="SSF50156">
    <property type="entry name" value="PDZ domain-like"/>
    <property type="match status" value="1"/>
</dbReference>
<dbReference type="GO" id="GO:0005912">
    <property type="term" value="C:adherens junction"/>
    <property type="evidence" value="ECO:0007669"/>
    <property type="project" value="TreeGrafter"/>
</dbReference>
<evidence type="ECO:0000313" key="9">
    <source>
        <dbReference type="EMBL" id="CAF4368627.1"/>
    </source>
</evidence>
<dbReference type="PANTHER" id="PTHR24214">
    <property type="entry name" value="PDZ AND LIM DOMAIN PROTEIN ZASP"/>
    <property type="match status" value="1"/>
</dbReference>
<dbReference type="Gene3D" id="2.30.42.10">
    <property type="match status" value="1"/>
</dbReference>
<keyword evidence="3" id="KW-0440">LIM domain</keyword>
<dbReference type="Proteomes" id="UP000663851">
    <property type="component" value="Unassembled WGS sequence"/>
</dbReference>
<feature type="region of interest" description="Disordered" evidence="4">
    <location>
        <begin position="108"/>
        <end position="134"/>
    </location>
</feature>
<protein>
    <recommendedName>
        <fullName evidence="5">PDZ domain-containing protein</fullName>
    </recommendedName>
</protein>
<name>A0A817PYF2_9BILA</name>
<evidence type="ECO:0000256" key="1">
    <source>
        <dbReference type="ARBA" id="ARBA00004496"/>
    </source>
</evidence>
<evidence type="ECO:0000313" key="6">
    <source>
        <dbReference type="EMBL" id="CAF3182673.1"/>
    </source>
</evidence>
<dbReference type="InterPro" id="IPR050604">
    <property type="entry name" value="PDZ-LIM_domain"/>
</dbReference>
<evidence type="ECO:0000313" key="10">
    <source>
        <dbReference type="Proteomes" id="UP000663833"/>
    </source>
</evidence>
<dbReference type="SMART" id="SM00228">
    <property type="entry name" value="PDZ"/>
    <property type="match status" value="1"/>
</dbReference>
<comment type="caution">
    <text evidence="6">The sequence shown here is derived from an EMBL/GenBank/DDBJ whole genome shotgun (WGS) entry which is preliminary data.</text>
</comment>
<dbReference type="GO" id="GO:0031941">
    <property type="term" value="C:filamentous actin"/>
    <property type="evidence" value="ECO:0007669"/>
    <property type="project" value="TreeGrafter"/>
</dbReference>
<feature type="compositionally biased region" description="Low complexity" evidence="4">
    <location>
        <begin position="160"/>
        <end position="174"/>
    </location>
</feature>
<dbReference type="InterPro" id="IPR001478">
    <property type="entry name" value="PDZ"/>
</dbReference>
<dbReference type="InterPro" id="IPR006643">
    <property type="entry name" value="Zasp-like_motif"/>
</dbReference>
<dbReference type="Proteomes" id="UP000663833">
    <property type="component" value="Unassembled WGS sequence"/>
</dbReference>
<organism evidence="6 10">
    <name type="scientific">Rotaria socialis</name>
    <dbReference type="NCBI Taxonomy" id="392032"/>
    <lineage>
        <taxon>Eukaryota</taxon>
        <taxon>Metazoa</taxon>
        <taxon>Spiralia</taxon>
        <taxon>Gnathifera</taxon>
        <taxon>Rotifera</taxon>
        <taxon>Eurotatoria</taxon>
        <taxon>Bdelloidea</taxon>
        <taxon>Philodinida</taxon>
        <taxon>Philodinidae</taxon>
        <taxon>Rotaria</taxon>
    </lineage>
</organism>
<dbReference type="Proteomes" id="UP000663825">
    <property type="component" value="Unassembled WGS sequence"/>
</dbReference>
<dbReference type="EMBL" id="CAJNYD010000024">
    <property type="protein sequence ID" value="CAF3182673.1"/>
    <property type="molecule type" value="Genomic_DNA"/>
</dbReference>
<dbReference type="EMBL" id="CAJNXB010004275">
    <property type="protein sequence ID" value="CAF3367485.1"/>
    <property type="molecule type" value="Genomic_DNA"/>
</dbReference>
<dbReference type="GO" id="GO:0061061">
    <property type="term" value="P:muscle structure development"/>
    <property type="evidence" value="ECO:0007669"/>
    <property type="project" value="TreeGrafter"/>
</dbReference>
<evidence type="ECO:0000313" key="7">
    <source>
        <dbReference type="EMBL" id="CAF3367485.1"/>
    </source>
</evidence>